<dbReference type="GO" id="GO:0015288">
    <property type="term" value="F:porin activity"/>
    <property type="evidence" value="ECO:0007669"/>
    <property type="project" value="TreeGrafter"/>
</dbReference>
<evidence type="ECO:0000256" key="5">
    <source>
        <dbReference type="ARBA" id="ARBA00022692"/>
    </source>
</evidence>
<dbReference type="RefSeq" id="WP_176214697.1">
    <property type="nucleotide sequence ID" value="NZ_FWYF01000001.1"/>
</dbReference>
<keyword evidence="4" id="KW-1134">Transmembrane beta strand</keyword>
<dbReference type="GO" id="GO:0015562">
    <property type="term" value="F:efflux transmembrane transporter activity"/>
    <property type="evidence" value="ECO:0007669"/>
    <property type="project" value="InterPro"/>
</dbReference>
<dbReference type="EMBL" id="FWYF01000001">
    <property type="protein sequence ID" value="SMD32936.1"/>
    <property type="molecule type" value="Genomic_DNA"/>
</dbReference>
<gene>
    <name evidence="8" type="ORF">SAMN04488029_1296</name>
</gene>
<keyword evidence="5" id="KW-0812">Transmembrane</keyword>
<proteinExistence type="inferred from homology"/>
<evidence type="ECO:0000313" key="9">
    <source>
        <dbReference type="Proteomes" id="UP000192472"/>
    </source>
</evidence>
<comment type="subcellular location">
    <subcellularLocation>
        <location evidence="1">Cell outer membrane</location>
    </subcellularLocation>
</comment>
<protein>
    <submittedName>
        <fullName evidence="8">Outer membrane protein TolC</fullName>
    </submittedName>
</protein>
<evidence type="ECO:0000256" key="6">
    <source>
        <dbReference type="ARBA" id="ARBA00023136"/>
    </source>
</evidence>
<sequence length="439" mass="49820">MSLVAVHQVSMAQETESFRFTLQEAIDFALENNQSVKNAKLEEEIADKQVGEILADGLPQVNANANLLHNYKIQQTVIENENGFPDPTAPDGTPIPFGLGIPYTSGFDFALTQMVFDGSFFIGLEAAKTFTQLSKKDHIKTKIDIAEAVSKAYFGVLVNVERLTLVERNYSRLDSLLQETQVMYNNGFAEKIDVNRVKVQFNNAKVEMDNYQQIVDLSRSLLKFQMGLKPNTPLELTTEIQAIDFDFELTKNFSYENRIEYAQMNIQKELNDLDIKNVRMKYYPKIDLVANYGRNTGNTSLGDVFSDDWFGAGAIGLRATMPIFDGLRKRRQVQQRQLKGQQIDYSLNLLKNNIDVEIEQALTTYNRQIEMMQAQQENMGLSEEVYEVAKIKYAEGVGSNIEVIDADATFKQSQINYYNALYDALISKIDLQKAYGILL</sequence>
<evidence type="ECO:0000256" key="7">
    <source>
        <dbReference type="ARBA" id="ARBA00023237"/>
    </source>
</evidence>
<evidence type="ECO:0000256" key="1">
    <source>
        <dbReference type="ARBA" id="ARBA00004442"/>
    </source>
</evidence>
<dbReference type="GO" id="GO:0009279">
    <property type="term" value="C:cell outer membrane"/>
    <property type="evidence" value="ECO:0007669"/>
    <property type="project" value="UniProtKB-SubCell"/>
</dbReference>
<dbReference type="InterPro" id="IPR003423">
    <property type="entry name" value="OMP_efflux"/>
</dbReference>
<dbReference type="Gene3D" id="1.20.1600.10">
    <property type="entry name" value="Outer membrane efflux proteins (OEP)"/>
    <property type="match status" value="1"/>
</dbReference>
<dbReference type="Pfam" id="PF02321">
    <property type="entry name" value="OEP"/>
    <property type="match status" value="2"/>
</dbReference>
<dbReference type="InterPro" id="IPR051906">
    <property type="entry name" value="TolC-like"/>
</dbReference>
<dbReference type="GO" id="GO:1990281">
    <property type="term" value="C:efflux pump complex"/>
    <property type="evidence" value="ECO:0007669"/>
    <property type="project" value="TreeGrafter"/>
</dbReference>
<evidence type="ECO:0000256" key="2">
    <source>
        <dbReference type="ARBA" id="ARBA00007613"/>
    </source>
</evidence>
<keyword evidence="9" id="KW-1185">Reference proteome</keyword>
<name>A0A1W2G9F8_REIFA</name>
<reference evidence="8 9" key="1">
    <citation type="submission" date="2017-04" db="EMBL/GenBank/DDBJ databases">
        <authorList>
            <person name="Afonso C.L."/>
            <person name="Miller P.J."/>
            <person name="Scott M.A."/>
            <person name="Spackman E."/>
            <person name="Goraichik I."/>
            <person name="Dimitrov K.M."/>
            <person name="Suarez D.L."/>
            <person name="Swayne D.E."/>
        </authorList>
    </citation>
    <scope>NUCLEOTIDE SEQUENCE [LARGE SCALE GENOMIC DNA]</scope>
    <source>
        <strain evidence="8 9">DSM 26133</strain>
    </source>
</reference>
<dbReference type="PANTHER" id="PTHR30026">
    <property type="entry name" value="OUTER MEMBRANE PROTEIN TOLC"/>
    <property type="match status" value="1"/>
</dbReference>
<dbReference type="PANTHER" id="PTHR30026:SF20">
    <property type="entry name" value="OUTER MEMBRANE PROTEIN TOLC"/>
    <property type="match status" value="1"/>
</dbReference>
<evidence type="ECO:0000256" key="3">
    <source>
        <dbReference type="ARBA" id="ARBA00022448"/>
    </source>
</evidence>
<accession>A0A1W2G9F8</accession>
<dbReference type="Proteomes" id="UP000192472">
    <property type="component" value="Unassembled WGS sequence"/>
</dbReference>
<keyword evidence="6" id="KW-0472">Membrane</keyword>
<dbReference type="SUPFAM" id="SSF56954">
    <property type="entry name" value="Outer membrane efflux proteins (OEP)"/>
    <property type="match status" value="1"/>
</dbReference>
<organism evidence="8 9">
    <name type="scientific">Reichenbachiella faecimaris</name>
    <dbReference type="NCBI Taxonomy" id="692418"/>
    <lineage>
        <taxon>Bacteria</taxon>
        <taxon>Pseudomonadati</taxon>
        <taxon>Bacteroidota</taxon>
        <taxon>Cytophagia</taxon>
        <taxon>Cytophagales</taxon>
        <taxon>Reichenbachiellaceae</taxon>
        <taxon>Reichenbachiella</taxon>
    </lineage>
</organism>
<comment type="similarity">
    <text evidence="2">Belongs to the outer membrane factor (OMF) (TC 1.B.17) family.</text>
</comment>
<keyword evidence="7" id="KW-0998">Cell outer membrane</keyword>
<evidence type="ECO:0000256" key="4">
    <source>
        <dbReference type="ARBA" id="ARBA00022452"/>
    </source>
</evidence>
<dbReference type="STRING" id="692418.SAMN04488029_1296"/>
<evidence type="ECO:0000313" key="8">
    <source>
        <dbReference type="EMBL" id="SMD32936.1"/>
    </source>
</evidence>
<keyword evidence="3" id="KW-0813">Transport</keyword>
<dbReference type="AlphaFoldDB" id="A0A1W2G9F8"/>